<dbReference type="GO" id="GO:0008270">
    <property type="term" value="F:zinc ion binding"/>
    <property type="evidence" value="ECO:0007669"/>
    <property type="project" value="InterPro"/>
</dbReference>
<dbReference type="InterPro" id="IPR014729">
    <property type="entry name" value="Rossmann-like_a/b/a_fold"/>
</dbReference>
<dbReference type="GO" id="GO:0005524">
    <property type="term" value="F:ATP binding"/>
    <property type="evidence" value="ECO:0007669"/>
    <property type="project" value="UniProtKB-KW"/>
</dbReference>
<keyword evidence="8" id="KW-0648">Protein biosynthesis</keyword>
<dbReference type="InterPro" id="IPR008925">
    <property type="entry name" value="aa_tRNA-synth_I_cd-bd_sf"/>
</dbReference>
<evidence type="ECO:0000259" key="11">
    <source>
        <dbReference type="Pfam" id="PF00749"/>
    </source>
</evidence>
<dbReference type="InterPro" id="IPR033910">
    <property type="entry name" value="GluRS_core"/>
</dbReference>
<dbReference type="Pfam" id="PF00749">
    <property type="entry name" value="tRNA-synt_1c"/>
    <property type="match status" value="1"/>
</dbReference>
<dbReference type="EC" id="6.1.1.17" evidence="3"/>
<comment type="subcellular location">
    <subcellularLocation>
        <location evidence="1">Mitochondrion</location>
    </subcellularLocation>
</comment>
<dbReference type="Pfam" id="PF19269">
    <property type="entry name" value="Anticodon_2"/>
    <property type="match status" value="1"/>
</dbReference>
<dbReference type="CDD" id="cd00808">
    <property type="entry name" value="GluRS_core"/>
    <property type="match status" value="1"/>
</dbReference>
<evidence type="ECO:0000313" key="13">
    <source>
        <dbReference type="EMBL" id="GAG61018.1"/>
    </source>
</evidence>
<comment type="similarity">
    <text evidence="2">Belongs to the class-I aminoacyl-tRNA synthetase family. Glutamate--tRNA ligase type 1 subfamily.</text>
</comment>
<evidence type="ECO:0000256" key="9">
    <source>
        <dbReference type="ARBA" id="ARBA00023146"/>
    </source>
</evidence>
<dbReference type="InterPro" id="IPR020751">
    <property type="entry name" value="aa-tRNA-synth_I_codon-bd_sub2"/>
</dbReference>
<keyword evidence="5" id="KW-0436">Ligase</keyword>
<evidence type="ECO:0000256" key="3">
    <source>
        <dbReference type="ARBA" id="ARBA00012835"/>
    </source>
</evidence>
<organism evidence="13">
    <name type="scientific">marine sediment metagenome</name>
    <dbReference type="NCBI Taxonomy" id="412755"/>
    <lineage>
        <taxon>unclassified sequences</taxon>
        <taxon>metagenomes</taxon>
        <taxon>ecological metagenomes</taxon>
    </lineage>
</organism>
<dbReference type="Gene3D" id="3.40.50.620">
    <property type="entry name" value="HUPs"/>
    <property type="match status" value="1"/>
</dbReference>
<dbReference type="PANTHER" id="PTHR43311">
    <property type="entry name" value="GLUTAMATE--TRNA LIGASE"/>
    <property type="match status" value="1"/>
</dbReference>
<dbReference type="InterPro" id="IPR001412">
    <property type="entry name" value="aa-tRNA-synth_I_CS"/>
</dbReference>
<gene>
    <name evidence="13" type="ORF">S01H4_00097</name>
</gene>
<keyword evidence="9" id="KW-0030">Aminoacyl-tRNA synthetase</keyword>
<dbReference type="PROSITE" id="PS00178">
    <property type="entry name" value="AA_TRNA_LIGASE_I"/>
    <property type="match status" value="1"/>
</dbReference>
<evidence type="ECO:0000256" key="7">
    <source>
        <dbReference type="ARBA" id="ARBA00022840"/>
    </source>
</evidence>
<dbReference type="InterPro" id="IPR049940">
    <property type="entry name" value="GluQ/Sye"/>
</dbReference>
<dbReference type="Gene3D" id="1.10.8.70">
    <property type="entry name" value="Glutamate-tRNA synthetase, class I, anticodon-binding domain 1"/>
    <property type="match status" value="1"/>
</dbReference>
<dbReference type="NCBIfam" id="TIGR00464">
    <property type="entry name" value="gltX_bact"/>
    <property type="match status" value="1"/>
</dbReference>
<feature type="domain" description="Glutamyl/glutaminyl-tRNA synthetase class Ib catalytic" evidence="11">
    <location>
        <begin position="35"/>
        <end position="351"/>
    </location>
</feature>
<evidence type="ECO:0000256" key="1">
    <source>
        <dbReference type="ARBA" id="ARBA00004173"/>
    </source>
</evidence>
<evidence type="ECO:0000256" key="6">
    <source>
        <dbReference type="ARBA" id="ARBA00022741"/>
    </source>
</evidence>
<dbReference type="Gene3D" id="1.10.10.350">
    <property type="match status" value="1"/>
</dbReference>
<dbReference type="SUPFAM" id="SSF48163">
    <property type="entry name" value="An anticodon-binding domain of class I aminoacyl-tRNA synthetases"/>
    <property type="match status" value="1"/>
</dbReference>
<dbReference type="GO" id="GO:0000049">
    <property type="term" value="F:tRNA binding"/>
    <property type="evidence" value="ECO:0007669"/>
    <property type="project" value="InterPro"/>
</dbReference>
<comment type="caution">
    <text evidence="13">The sequence shown here is derived from an EMBL/GenBank/DDBJ whole genome shotgun (WGS) entry which is preliminary data.</text>
</comment>
<dbReference type="GO" id="GO:0004818">
    <property type="term" value="F:glutamate-tRNA ligase activity"/>
    <property type="evidence" value="ECO:0007669"/>
    <property type="project" value="UniProtKB-EC"/>
</dbReference>
<dbReference type="FunFam" id="3.40.50.620:FF:000045">
    <property type="entry name" value="Glutamate--tRNA ligase, mitochondrial"/>
    <property type="match status" value="1"/>
</dbReference>
<dbReference type="SUPFAM" id="SSF52374">
    <property type="entry name" value="Nucleotidylyl transferase"/>
    <property type="match status" value="1"/>
</dbReference>
<dbReference type="HAMAP" id="MF_00022">
    <property type="entry name" value="Glu_tRNA_synth_type1"/>
    <property type="match status" value="1"/>
</dbReference>
<dbReference type="PANTHER" id="PTHR43311:SF2">
    <property type="entry name" value="GLUTAMATE--TRNA LIGASE, MITOCHONDRIAL-RELATED"/>
    <property type="match status" value="1"/>
</dbReference>
<reference evidence="13" key="1">
    <citation type="journal article" date="2014" name="Front. Microbiol.">
        <title>High frequency of phylogenetically diverse reductive dehalogenase-homologous genes in deep subseafloor sedimentary metagenomes.</title>
        <authorList>
            <person name="Kawai M."/>
            <person name="Futagami T."/>
            <person name="Toyoda A."/>
            <person name="Takaki Y."/>
            <person name="Nishi S."/>
            <person name="Hori S."/>
            <person name="Arai W."/>
            <person name="Tsubouchi T."/>
            <person name="Morono Y."/>
            <person name="Uchiyama I."/>
            <person name="Ito T."/>
            <person name="Fujiyama A."/>
            <person name="Inagaki F."/>
            <person name="Takami H."/>
        </authorList>
    </citation>
    <scope>NUCLEOTIDE SEQUENCE</scope>
    <source>
        <strain evidence="13">Expedition CK06-06</strain>
    </source>
</reference>
<dbReference type="GO" id="GO:0006424">
    <property type="term" value="P:glutamyl-tRNA aminoacylation"/>
    <property type="evidence" value="ECO:0007669"/>
    <property type="project" value="InterPro"/>
</dbReference>
<dbReference type="PRINTS" id="PR00987">
    <property type="entry name" value="TRNASYNTHGLU"/>
</dbReference>
<dbReference type="InterPro" id="IPR045462">
    <property type="entry name" value="aa-tRNA-synth_I_cd-bd"/>
</dbReference>
<keyword evidence="6" id="KW-0547">Nucleotide-binding</keyword>
<accession>X0ZL00</accession>
<keyword evidence="4" id="KW-0963">Cytoplasm</keyword>
<dbReference type="EMBL" id="BART01000010">
    <property type="protein sequence ID" value="GAG61018.1"/>
    <property type="molecule type" value="Genomic_DNA"/>
</dbReference>
<dbReference type="InterPro" id="IPR020058">
    <property type="entry name" value="Glu/Gln-tRNA-synth_Ib_cat-dom"/>
</dbReference>
<keyword evidence="7" id="KW-0067">ATP-binding</keyword>
<dbReference type="AlphaFoldDB" id="X0ZL00"/>
<dbReference type="GO" id="GO:0005739">
    <property type="term" value="C:mitochondrion"/>
    <property type="evidence" value="ECO:0007669"/>
    <property type="project" value="UniProtKB-SubCell"/>
</dbReference>
<dbReference type="InterPro" id="IPR020752">
    <property type="entry name" value="Glu-tRNA-synth_I_codon-bd_sub1"/>
</dbReference>
<evidence type="ECO:0000256" key="5">
    <source>
        <dbReference type="ARBA" id="ARBA00022598"/>
    </source>
</evidence>
<dbReference type="InterPro" id="IPR000924">
    <property type="entry name" value="Glu/Gln-tRNA-synth"/>
</dbReference>
<dbReference type="GO" id="GO:0005829">
    <property type="term" value="C:cytosol"/>
    <property type="evidence" value="ECO:0007669"/>
    <property type="project" value="TreeGrafter"/>
</dbReference>
<proteinExistence type="inferred from homology"/>
<evidence type="ECO:0000256" key="10">
    <source>
        <dbReference type="ARBA" id="ARBA00030865"/>
    </source>
</evidence>
<evidence type="ECO:0000256" key="4">
    <source>
        <dbReference type="ARBA" id="ARBA00022490"/>
    </source>
</evidence>
<sequence length="525" mass="60519">MITKNYRLIDRRDARPTIYYRLYTNKGGGKMEDNKIRVRFAPSPTGYLHIGGARTALFNWLYARHYKGTFVLRIEDTDQVRSTEEAVNVILEGMKWLGLDWDEGPGKGGEYGPYYQMQRLHLYQKYAEQLLKDQKAYYCYCTREELVKSREKQARGSKPLKYDRHCLSLSEEEKKKYEAEGRKPVIRLKIPAKEIAFDDLLRGEVTFDGGLLSDFVIMKSDGIPTYNYAVVIDDALMKITDVMRGDDHISNTPKQIVIYEALGFDVPKFAHIPMIMGQDHTRLSKRHGATSVMEYKKMGYIPEAVVNYIAHLGWSSGDEREIFTKEELTKEFSLDKISKHAAVFSMEKLNWFNSEYLKNMPVDSLTKMILPFLKEANYIEKEEGLSPVKNEYIKEVIKLMQGRIKNFSQFIDYADYFFVDKIDIEPQAFDSVLNKEGIPGILQALKEKLSSLKCWDEESIEDAVRKVAFSLQIKGGQIIHPTRVSLSGKKVGPGLFEFMVVLGQDKSVKRLKEAIEKIEEVKKSN</sequence>
<evidence type="ECO:0000256" key="2">
    <source>
        <dbReference type="ARBA" id="ARBA00007894"/>
    </source>
</evidence>
<evidence type="ECO:0000259" key="12">
    <source>
        <dbReference type="Pfam" id="PF19269"/>
    </source>
</evidence>
<protein>
    <recommendedName>
        <fullName evidence="3">glutamate--tRNA ligase</fullName>
        <ecNumber evidence="3">6.1.1.17</ecNumber>
    </recommendedName>
    <alternativeName>
        <fullName evidence="10">Glutamyl-tRNA synthetase</fullName>
    </alternativeName>
</protein>
<dbReference type="InterPro" id="IPR004527">
    <property type="entry name" value="Glu-tRNA-ligase_bac/mito"/>
</dbReference>
<feature type="domain" description="Aminoacyl-tRNA synthetase class I anticodon-binding" evidence="12">
    <location>
        <begin position="365"/>
        <end position="515"/>
    </location>
</feature>
<evidence type="ECO:0000256" key="8">
    <source>
        <dbReference type="ARBA" id="ARBA00022917"/>
    </source>
</evidence>
<name>X0ZL00_9ZZZZ</name>